<accession>A0A382QNS0</accession>
<gene>
    <name evidence="1" type="ORF">METZ01_LOCUS340007</name>
</gene>
<evidence type="ECO:0000313" key="1">
    <source>
        <dbReference type="EMBL" id="SVC87153.1"/>
    </source>
</evidence>
<name>A0A382QNS0_9ZZZZ</name>
<feature type="non-terminal residue" evidence="1">
    <location>
        <position position="1"/>
    </location>
</feature>
<reference evidence="1" key="1">
    <citation type="submission" date="2018-05" db="EMBL/GenBank/DDBJ databases">
        <authorList>
            <person name="Lanie J.A."/>
            <person name="Ng W.-L."/>
            <person name="Kazmierczak K.M."/>
            <person name="Andrzejewski T.M."/>
            <person name="Davidsen T.M."/>
            <person name="Wayne K.J."/>
            <person name="Tettelin H."/>
            <person name="Glass J.I."/>
            <person name="Rusch D."/>
            <person name="Podicherti R."/>
            <person name="Tsui H.-C.T."/>
            <person name="Winkler M.E."/>
        </authorList>
    </citation>
    <scope>NUCLEOTIDE SEQUENCE</scope>
</reference>
<dbReference type="EMBL" id="UINC01115836">
    <property type="protein sequence ID" value="SVC87153.1"/>
    <property type="molecule type" value="Genomic_DNA"/>
</dbReference>
<proteinExistence type="predicted"/>
<sequence length="33" mass="3911">PITWVFFIVMDLFVFDGSLEVMNLFKFDAAFIH</sequence>
<protein>
    <submittedName>
        <fullName evidence="1">Uncharacterized protein</fullName>
    </submittedName>
</protein>
<dbReference type="AlphaFoldDB" id="A0A382QNS0"/>
<organism evidence="1">
    <name type="scientific">marine metagenome</name>
    <dbReference type="NCBI Taxonomy" id="408172"/>
    <lineage>
        <taxon>unclassified sequences</taxon>
        <taxon>metagenomes</taxon>
        <taxon>ecological metagenomes</taxon>
    </lineage>
</organism>